<dbReference type="AlphaFoldDB" id="A0A4Y1RRF8"/>
<reference evidence="1" key="1">
    <citation type="journal article" date="2019" name="Science">
        <title>Mutation of a bHLH transcription factor allowed almond domestication.</title>
        <authorList>
            <person name="Sanchez-Perez R."/>
            <person name="Pavan S."/>
            <person name="Mazzeo R."/>
            <person name="Moldovan C."/>
            <person name="Aiese Cigliano R."/>
            <person name="Del Cueto J."/>
            <person name="Ricciardi F."/>
            <person name="Lotti C."/>
            <person name="Ricciardi L."/>
            <person name="Dicenta F."/>
            <person name="Lopez-Marques R.L."/>
            <person name="Lindberg Moller B."/>
        </authorList>
    </citation>
    <scope>NUCLEOTIDE SEQUENCE</scope>
</reference>
<organism evidence="1">
    <name type="scientific">Prunus dulcis</name>
    <name type="common">Almond</name>
    <name type="synonym">Amygdalus dulcis</name>
    <dbReference type="NCBI Taxonomy" id="3755"/>
    <lineage>
        <taxon>Eukaryota</taxon>
        <taxon>Viridiplantae</taxon>
        <taxon>Streptophyta</taxon>
        <taxon>Embryophyta</taxon>
        <taxon>Tracheophyta</taxon>
        <taxon>Spermatophyta</taxon>
        <taxon>Magnoliopsida</taxon>
        <taxon>eudicotyledons</taxon>
        <taxon>Gunneridae</taxon>
        <taxon>Pentapetalae</taxon>
        <taxon>rosids</taxon>
        <taxon>fabids</taxon>
        <taxon>Rosales</taxon>
        <taxon>Rosaceae</taxon>
        <taxon>Amygdaloideae</taxon>
        <taxon>Amygdaleae</taxon>
        <taxon>Prunus</taxon>
    </lineage>
</organism>
<dbReference type="GO" id="GO:0071008">
    <property type="term" value="C:U2-type post-mRNA release spliceosomal complex"/>
    <property type="evidence" value="ECO:0007669"/>
    <property type="project" value="TreeGrafter"/>
</dbReference>
<evidence type="ECO:0000313" key="1">
    <source>
        <dbReference type="EMBL" id="BBH06889.1"/>
    </source>
</evidence>
<dbReference type="PANTHER" id="PTHR23329">
    <property type="entry name" value="TUFTELIN-INTERACTING PROTEIN 11-RELATED"/>
    <property type="match status" value="1"/>
</dbReference>
<dbReference type="InterPro" id="IPR045211">
    <property type="entry name" value="TFP11/STIP/Ntr1"/>
</dbReference>
<name>A0A4Y1RRF8_PRUDU</name>
<protein>
    <submittedName>
        <fullName evidence="1">GC-rich sequence DNA-binding factor-like protein with Tuftelin interacting domain</fullName>
    </submittedName>
</protein>
<dbReference type="PANTHER" id="PTHR23329:SF1">
    <property type="entry name" value="TUFTELIN-INTERACTING PROTEIN 11"/>
    <property type="match status" value="1"/>
</dbReference>
<dbReference type="GO" id="GO:0000390">
    <property type="term" value="P:spliceosomal complex disassembly"/>
    <property type="evidence" value="ECO:0007669"/>
    <property type="project" value="InterPro"/>
</dbReference>
<dbReference type="GO" id="GO:0003677">
    <property type="term" value="F:DNA binding"/>
    <property type="evidence" value="ECO:0007669"/>
    <property type="project" value="UniProtKB-KW"/>
</dbReference>
<keyword evidence="1" id="KW-0238">DNA-binding</keyword>
<dbReference type="EMBL" id="AP019303">
    <property type="protein sequence ID" value="BBH06889.1"/>
    <property type="molecule type" value="Genomic_DNA"/>
</dbReference>
<accession>A0A4Y1RRF8</accession>
<proteinExistence type="predicted"/>
<sequence>MDGRSSSGGAVELLEALLFQGWWTLQLQEWRTLQLHHLFEKVMHRFIEVKLQLVLQDFQVNPVDQRLDHFNWVTSCAYTIPIHLMVLYYWLCLNPNFEEVLNWYKGWKKLFHEELLTNEIIQYQLNCGLDMMNLPVEGMELTWVLEQGNLRHNRKQQQHKQTWMSLKDVIEAYAQQHGLLFRPKLGRMHNGHQIYSFGNVSIIVDSLNQKVYVQIEEIWSLVSLERLIDMQNSFSYKMLRFRKAFEELKGCEHSTVTYPT</sequence>
<gene>
    <name evidence="1" type="ORF">Prudu_018653</name>
</gene>